<evidence type="ECO:0000313" key="2">
    <source>
        <dbReference type="EMBL" id="QNF32921.1"/>
    </source>
</evidence>
<sequence>MKKFQNWTLLAILAIFSFACSDDDSGSNSGGNGNTPKTEFKVTESNGVATVEGSTDQNFTFAANKKYLLKGFVYVMNGATLTIEPGTVIMGEKASKGTLVIERGGKIMAEGTAQKPIVFTSAQAKGNRAAGDWGGIIVLGKAPINLPNNNGRIEGGVDRDFGGTEAADNSGILKYVRIEFGGVAFQPDNEINGLTMGGVGSGTTIDYIQVSHCGDDAFEWFGGTVNAKHLIAYKTVDDMFDTDNGFSGKLQFLVGLSDPNVADVSGSNGFESDNDAQGSNATPKTSAIFSNVSLFGPKATPDASAFNSNFKRGMHIRRNSSISVYNTLVAGWPTGLLLDDQSGNSSTTEANATSGSLKIKNVVIAGSGSKALAVYAGDATVTPNKPASTFDISGFFNATGNNNSIIADYATLGLPNAFSQSAPNFLPAAGSALLTGGATTGLDSFFESATYIGAFGTTDWTAGWTNWNANEVEY</sequence>
<feature type="signal peptide" evidence="1">
    <location>
        <begin position="1"/>
        <end position="21"/>
    </location>
</feature>
<evidence type="ECO:0000256" key="1">
    <source>
        <dbReference type="SAM" id="SignalP"/>
    </source>
</evidence>
<organism evidence="2 3">
    <name type="scientific">Adhaeribacter swui</name>
    <dbReference type="NCBI Taxonomy" id="2086471"/>
    <lineage>
        <taxon>Bacteria</taxon>
        <taxon>Pseudomonadati</taxon>
        <taxon>Bacteroidota</taxon>
        <taxon>Cytophagia</taxon>
        <taxon>Cytophagales</taxon>
        <taxon>Hymenobacteraceae</taxon>
        <taxon>Adhaeribacter</taxon>
    </lineage>
</organism>
<protein>
    <submittedName>
        <fullName evidence="2">T9SS C-terminal target domain-containing protein</fullName>
    </submittedName>
</protein>
<dbReference type="RefSeq" id="WP_185273700.1">
    <property type="nucleotide sequence ID" value="NZ_CP055156.1"/>
</dbReference>
<accession>A0A7G7G6Y7</accession>
<gene>
    <name evidence="2" type="ORF">HUW51_09315</name>
</gene>
<dbReference type="Proteomes" id="UP000515237">
    <property type="component" value="Chromosome"/>
</dbReference>
<dbReference type="PANTHER" id="PTHR41339:SF1">
    <property type="entry name" value="SECRETED PROTEIN"/>
    <property type="match status" value="1"/>
</dbReference>
<dbReference type="PROSITE" id="PS51257">
    <property type="entry name" value="PROKAR_LIPOPROTEIN"/>
    <property type="match status" value="1"/>
</dbReference>
<keyword evidence="1" id="KW-0732">Signal</keyword>
<evidence type="ECO:0000313" key="3">
    <source>
        <dbReference type="Proteomes" id="UP000515237"/>
    </source>
</evidence>
<feature type="chain" id="PRO_5028838702" evidence="1">
    <location>
        <begin position="22"/>
        <end position="474"/>
    </location>
</feature>
<name>A0A7G7G6Y7_9BACT</name>
<dbReference type="AlphaFoldDB" id="A0A7G7G6Y7"/>
<reference evidence="2 3" key="1">
    <citation type="journal article" date="2018" name="Int. J. Syst. Evol. Microbiol.">
        <title>Adhaeribacter swui sp. nov., isolated from wet mud.</title>
        <authorList>
            <person name="Kim D.U."/>
            <person name="Kim K.W."/>
            <person name="Kang M.S."/>
            <person name="Kim J.Y."/>
            <person name="Jang J.H."/>
            <person name="Kim M.K."/>
        </authorList>
    </citation>
    <scope>NUCLEOTIDE SEQUENCE [LARGE SCALE GENOMIC DNA]</scope>
    <source>
        <strain evidence="2 3">KCTC 52873</strain>
    </source>
</reference>
<dbReference type="EMBL" id="CP055156">
    <property type="protein sequence ID" value="QNF32921.1"/>
    <property type="molecule type" value="Genomic_DNA"/>
</dbReference>
<proteinExistence type="predicted"/>
<dbReference type="KEGG" id="aswu:HUW51_09315"/>
<dbReference type="PANTHER" id="PTHR41339">
    <property type="entry name" value="LIPL48"/>
    <property type="match status" value="1"/>
</dbReference>
<keyword evidence="3" id="KW-1185">Reference proteome</keyword>